<organism evidence="1 2">
    <name type="scientific">Umbelopsis ramanniana AG</name>
    <dbReference type="NCBI Taxonomy" id="1314678"/>
    <lineage>
        <taxon>Eukaryota</taxon>
        <taxon>Fungi</taxon>
        <taxon>Fungi incertae sedis</taxon>
        <taxon>Mucoromycota</taxon>
        <taxon>Mucoromycotina</taxon>
        <taxon>Umbelopsidomycetes</taxon>
        <taxon>Umbelopsidales</taxon>
        <taxon>Umbelopsidaceae</taxon>
        <taxon>Umbelopsis</taxon>
    </lineage>
</organism>
<dbReference type="PANTHER" id="PTHR13374">
    <property type="entry name" value="DET1 HOMOLOG DE-ETIOLATED-1 HOMOLOG"/>
    <property type="match status" value="1"/>
</dbReference>
<reference evidence="1" key="2">
    <citation type="journal article" date="2022" name="Proc. Natl. Acad. Sci. U.S.A.">
        <title>Diploid-dominant life cycles characterize the early evolution of Fungi.</title>
        <authorList>
            <person name="Amses K.R."/>
            <person name="Simmons D.R."/>
            <person name="Longcore J.E."/>
            <person name="Mondo S.J."/>
            <person name="Seto K."/>
            <person name="Jeronimo G.H."/>
            <person name="Bonds A.E."/>
            <person name="Quandt C.A."/>
            <person name="Davis W.J."/>
            <person name="Chang Y."/>
            <person name="Federici B.A."/>
            <person name="Kuo A."/>
            <person name="LaButti K."/>
            <person name="Pangilinan J."/>
            <person name="Andreopoulos W."/>
            <person name="Tritt A."/>
            <person name="Riley R."/>
            <person name="Hundley H."/>
            <person name="Johnson J."/>
            <person name="Lipzen A."/>
            <person name="Barry K."/>
            <person name="Lang B.F."/>
            <person name="Cuomo C.A."/>
            <person name="Buchler N.E."/>
            <person name="Grigoriev I.V."/>
            <person name="Spatafora J.W."/>
            <person name="Stajich J.E."/>
            <person name="James T.Y."/>
        </authorList>
    </citation>
    <scope>NUCLEOTIDE SEQUENCE</scope>
    <source>
        <strain evidence="1">AG</strain>
    </source>
</reference>
<evidence type="ECO:0000313" key="2">
    <source>
        <dbReference type="Proteomes" id="UP001206595"/>
    </source>
</evidence>
<dbReference type="Pfam" id="PF09737">
    <property type="entry name" value="Det1"/>
    <property type="match status" value="2"/>
</dbReference>
<name>A0AAD5HHS2_UMBRA</name>
<protein>
    <submittedName>
        <fullName evidence="1">Uncharacterized protein</fullName>
    </submittedName>
</protein>
<comment type="caution">
    <text evidence="1">The sequence shown here is derived from an EMBL/GenBank/DDBJ whole genome shotgun (WGS) entry which is preliminary data.</text>
</comment>
<dbReference type="GO" id="GO:0005634">
    <property type="term" value="C:nucleus"/>
    <property type="evidence" value="ECO:0007669"/>
    <property type="project" value="TreeGrafter"/>
</dbReference>
<dbReference type="GO" id="GO:0016567">
    <property type="term" value="P:protein ubiquitination"/>
    <property type="evidence" value="ECO:0007669"/>
    <property type="project" value="TreeGrafter"/>
</dbReference>
<dbReference type="EMBL" id="MU620900">
    <property type="protein sequence ID" value="KAI8582483.1"/>
    <property type="molecule type" value="Genomic_DNA"/>
</dbReference>
<dbReference type="GeneID" id="75912075"/>
<dbReference type="GO" id="GO:0031625">
    <property type="term" value="F:ubiquitin protein ligase binding"/>
    <property type="evidence" value="ECO:0007669"/>
    <property type="project" value="TreeGrafter"/>
</dbReference>
<dbReference type="PANTHER" id="PTHR13374:SF3">
    <property type="entry name" value="DET1 HOMOLOG"/>
    <property type="match status" value="1"/>
</dbReference>
<dbReference type="GO" id="GO:0032436">
    <property type="term" value="P:positive regulation of proteasomal ubiquitin-dependent protein catabolic process"/>
    <property type="evidence" value="ECO:0007669"/>
    <property type="project" value="TreeGrafter"/>
</dbReference>
<gene>
    <name evidence="1" type="ORF">K450DRAFT_227391</name>
</gene>
<dbReference type="GO" id="GO:1990756">
    <property type="term" value="F:ubiquitin-like ligase-substrate adaptor activity"/>
    <property type="evidence" value="ECO:0007669"/>
    <property type="project" value="TreeGrafter"/>
</dbReference>
<proteinExistence type="predicted"/>
<sequence>MASRPRKDQILFHTLRQREIGGKGRGIQSATILTRQLYSAITPNETLYKVELPGGFLPRRFTPDGKLLIGYTRQGDGIRVYTFRYPGKPLTEPPSEINTSQDDWQLKLEDDIFSRYFKFLYHSEIIQEPRHSLCKEFCLVSSDHQYMILASSAPSRCTPGESRQYLCSLSSISALMDTIFYSVDIQTGQVVDTLCFQNDYILLPQHAGVSLFQNIFAVMSVQNQTIHLFQIMGTGCLRKLRSIGWFNNEDEESLLRQHIAKETAFRENQESAMKMYEHHGLKRTASVADLDQPPRESHTMPYLLPHRAPSPSNTHSPRSTVSNDALPVHELEDTSLELPEPTNADTEDECEQKYEEDPRLISGFRQKFMVYMFRQAANAKDSGVSLRHFYCNFDAFAQMKLWRIQLLSGNKILIKLNIVTQTSSRQTEASIQLAVYVVYNIATAEVETVFDNSSTSVLEFYEEHADILRGVPHDGITWHGSTYTNSELTKDALKRHIYVWRYAKNGGRGEAMRRLALSFPQCPQSYLECPYFDQSMFSFDDKFVSSLDGPKSSLGSPIKFYARKSGRMKFKLDPNPMPFLTRRDSSTARRFTTFIPHPTLPFIISKQHVMMRPTIVNFHVYSERLCNI</sequence>
<evidence type="ECO:0000313" key="1">
    <source>
        <dbReference type="EMBL" id="KAI8582483.1"/>
    </source>
</evidence>
<dbReference type="RefSeq" id="XP_051447487.1">
    <property type="nucleotide sequence ID" value="XM_051586727.1"/>
</dbReference>
<dbReference type="AlphaFoldDB" id="A0AAD5HHS2"/>
<keyword evidence="2" id="KW-1185">Reference proteome</keyword>
<dbReference type="Proteomes" id="UP001206595">
    <property type="component" value="Unassembled WGS sequence"/>
</dbReference>
<dbReference type="GO" id="GO:0031461">
    <property type="term" value="C:cullin-RING ubiquitin ligase complex"/>
    <property type="evidence" value="ECO:0007669"/>
    <property type="project" value="TreeGrafter"/>
</dbReference>
<reference evidence="1" key="1">
    <citation type="submission" date="2021-06" db="EMBL/GenBank/DDBJ databases">
        <authorList>
            <consortium name="DOE Joint Genome Institute"/>
            <person name="Mondo S.J."/>
            <person name="Amses K.R."/>
            <person name="Simmons D.R."/>
            <person name="Longcore J.E."/>
            <person name="Seto K."/>
            <person name="Alves G.H."/>
            <person name="Bonds A.E."/>
            <person name="Quandt C.A."/>
            <person name="Davis W.J."/>
            <person name="Chang Y."/>
            <person name="Letcher P.M."/>
            <person name="Powell M.J."/>
            <person name="Kuo A."/>
            <person name="Labutti K."/>
            <person name="Pangilinan J."/>
            <person name="Andreopoulos W."/>
            <person name="Tritt A."/>
            <person name="Riley R."/>
            <person name="Hundley H."/>
            <person name="Johnson J."/>
            <person name="Lipzen A."/>
            <person name="Barry K."/>
            <person name="Berbee M.L."/>
            <person name="Buchler N.E."/>
            <person name="Grigoriev I.V."/>
            <person name="Spatafora J.W."/>
            <person name="Stajich J.E."/>
            <person name="James T.Y."/>
        </authorList>
    </citation>
    <scope>NUCLEOTIDE SEQUENCE</scope>
    <source>
        <strain evidence="1">AG</strain>
    </source>
</reference>
<dbReference type="InterPro" id="IPR019138">
    <property type="entry name" value="De-etiolated_protein_1_Det1"/>
</dbReference>
<accession>A0AAD5HHS2</accession>